<accession>A0A8C5GMR5</accession>
<dbReference type="Ensembl" id="ENSGWIT00000035823.1">
    <property type="protein sequence ID" value="ENSGWIP00000032925.1"/>
    <property type="gene ID" value="ENSGWIG00000016921.1"/>
</dbReference>
<evidence type="ECO:0000256" key="1">
    <source>
        <dbReference type="SAM" id="Coils"/>
    </source>
</evidence>
<dbReference type="Proteomes" id="UP000694680">
    <property type="component" value="Unassembled WGS sequence"/>
</dbReference>
<evidence type="ECO:0000313" key="2">
    <source>
        <dbReference type="Ensembl" id="ENSGWIP00000032925.1"/>
    </source>
</evidence>
<dbReference type="GeneID" id="114460630"/>
<name>A0A8C5GMR5_GOUWI</name>
<dbReference type="AlphaFoldDB" id="A0A8C5GMR5"/>
<keyword evidence="3" id="KW-1185">Reference proteome</keyword>
<dbReference type="Pfam" id="PF14774">
    <property type="entry name" value="FAM177"/>
    <property type="match status" value="1"/>
</dbReference>
<dbReference type="PANTHER" id="PTHR31206">
    <property type="entry name" value="LP10445P"/>
    <property type="match status" value="1"/>
</dbReference>
<evidence type="ECO:0000313" key="3">
    <source>
        <dbReference type="Proteomes" id="UP000694680"/>
    </source>
</evidence>
<evidence type="ECO:0008006" key="4">
    <source>
        <dbReference type="Google" id="ProtNLM"/>
    </source>
</evidence>
<feature type="coiled-coil region" evidence="1">
    <location>
        <begin position="131"/>
        <end position="159"/>
    </location>
</feature>
<dbReference type="RefSeq" id="XP_028298333.1">
    <property type="nucleotide sequence ID" value="XM_028442532.1"/>
</dbReference>
<reference evidence="2" key="2">
    <citation type="submission" date="2025-09" db="UniProtKB">
        <authorList>
            <consortium name="Ensembl"/>
        </authorList>
    </citation>
    <scope>IDENTIFICATION</scope>
</reference>
<protein>
    <recommendedName>
        <fullName evidence="4">Family with sequence similarity 177 member A1</fullName>
    </recommendedName>
</protein>
<gene>
    <name evidence="2" type="primary">fam177a1</name>
</gene>
<sequence length="204" mass="23315">MADLSLYLAYINISLAQTMEADKSAGGDCEAVQMDTAVDRQVNVKTPLRTIYFASGETMEEFSTDEEEEEAPMRKQVSNVDMSKLNWGPYFWFHMWRMAKNTISVCDYMGEKLASLFGISSPKYQYAIDEYYRIKKEEEEEEEENRLAEEAELRFVEQQRGEDSAATVEQPEPSAASFVNISFELAPEPLRKTESNRVPSPLPS</sequence>
<dbReference type="InterPro" id="IPR028260">
    <property type="entry name" value="FAM177"/>
</dbReference>
<dbReference type="OrthoDB" id="45963at2759"/>
<dbReference type="PANTHER" id="PTHR31206:SF5">
    <property type="entry name" value="PROTEIN FAM177A1"/>
    <property type="match status" value="1"/>
</dbReference>
<reference evidence="2" key="1">
    <citation type="submission" date="2025-08" db="UniProtKB">
        <authorList>
            <consortium name="Ensembl"/>
        </authorList>
    </citation>
    <scope>IDENTIFICATION</scope>
</reference>
<organism evidence="2 3">
    <name type="scientific">Gouania willdenowi</name>
    <name type="common">Blunt-snouted clingfish</name>
    <name type="synonym">Lepadogaster willdenowi</name>
    <dbReference type="NCBI Taxonomy" id="441366"/>
    <lineage>
        <taxon>Eukaryota</taxon>
        <taxon>Metazoa</taxon>
        <taxon>Chordata</taxon>
        <taxon>Craniata</taxon>
        <taxon>Vertebrata</taxon>
        <taxon>Euteleostomi</taxon>
        <taxon>Actinopterygii</taxon>
        <taxon>Neopterygii</taxon>
        <taxon>Teleostei</taxon>
        <taxon>Neoteleostei</taxon>
        <taxon>Acanthomorphata</taxon>
        <taxon>Ovalentaria</taxon>
        <taxon>Blenniimorphae</taxon>
        <taxon>Blenniiformes</taxon>
        <taxon>Gobiesocoidei</taxon>
        <taxon>Gobiesocidae</taxon>
        <taxon>Gobiesocinae</taxon>
        <taxon>Gouania</taxon>
    </lineage>
</organism>
<dbReference type="CTD" id="283635"/>
<proteinExistence type="predicted"/>
<keyword evidence="1" id="KW-0175">Coiled coil</keyword>